<evidence type="ECO:0000313" key="3">
    <source>
        <dbReference type="Proteomes" id="UP000724874"/>
    </source>
</evidence>
<comment type="caution">
    <text evidence="2">The sequence shown here is derived from an EMBL/GenBank/DDBJ whole genome shotgun (WGS) entry which is preliminary data.</text>
</comment>
<feature type="transmembrane region" description="Helical" evidence="1">
    <location>
        <begin position="20"/>
        <end position="40"/>
    </location>
</feature>
<protein>
    <submittedName>
        <fullName evidence="2">Uncharacterized protein</fullName>
    </submittedName>
</protein>
<dbReference type="EMBL" id="JADNYJ010000087">
    <property type="protein sequence ID" value="KAF8887924.1"/>
    <property type="molecule type" value="Genomic_DNA"/>
</dbReference>
<organism evidence="2 3">
    <name type="scientific">Gymnopilus junonius</name>
    <name type="common">Spectacular rustgill mushroom</name>
    <name type="synonym">Gymnopilus spectabilis subsp. junonius</name>
    <dbReference type="NCBI Taxonomy" id="109634"/>
    <lineage>
        <taxon>Eukaryota</taxon>
        <taxon>Fungi</taxon>
        <taxon>Dikarya</taxon>
        <taxon>Basidiomycota</taxon>
        <taxon>Agaricomycotina</taxon>
        <taxon>Agaricomycetes</taxon>
        <taxon>Agaricomycetidae</taxon>
        <taxon>Agaricales</taxon>
        <taxon>Agaricineae</taxon>
        <taxon>Hymenogastraceae</taxon>
        <taxon>Gymnopilus</taxon>
    </lineage>
</organism>
<dbReference type="AlphaFoldDB" id="A0A9P5TKN3"/>
<proteinExistence type="predicted"/>
<accession>A0A9P5TKN3</accession>
<evidence type="ECO:0000256" key="1">
    <source>
        <dbReference type="SAM" id="Phobius"/>
    </source>
</evidence>
<keyword evidence="1" id="KW-0472">Membrane</keyword>
<sequence length="101" mass="11353">MKTDVKPLHTENQARCTDSVFSIFMMMKTGPLAPCIPLSLCHAPSDYSIYPYPLFIIPHTISPYLISISLFLPRISHNAFLLGCRSSLTIAPFYPVFEEST</sequence>
<reference evidence="2" key="1">
    <citation type="submission" date="2020-11" db="EMBL/GenBank/DDBJ databases">
        <authorList>
            <consortium name="DOE Joint Genome Institute"/>
            <person name="Ahrendt S."/>
            <person name="Riley R."/>
            <person name="Andreopoulos W."/>
            <person name="LaButti K."/>
            <person name="Pangilinan J."/>
            <person name="Ruiz-duenas F.J."/>
            <person name="Barrasa J.M."/>
            <person name="Sanchez-Garcia M."/>
            <person name="Camarero S."/>
            <person name="Miyauchi S."/>
            <person name="Serrano A."/>
            <person name="Linde D."/>
            <person name="Babiker R."/>
            <person name="Drula E."/>
            <person name="Ayuso-Fernandez I."/>
            <person name="Pacheco R."/>
            <person name="Padilla G."/>
            <person name="Ferreira P."/>
            <person name="Barriuso J."/>
            <person name="Kellner H."/>
            <person name="Castanera R."/>
            <person name="Alfaro M."/>
            <person name="Ramirez L."/>
            <person name="Pisabarro A.G."/>
            <person name="Kuo A."/>
            <person name="Tritt A."/>
            <person name="Lipzen A."/>
            <person name="He G."/>
            <person name="Yan M."/>
            <person name="Ng V."/>
            <person name="Cullen D."/>
            <person name="Martin F."/>
            <person name="Rosso M.-N."/>
            <person name="Henrissat B."/>
            <person name="Hibbett D."/>
            <person name="Martinez A.T."/>
            <person name="Grigoriev I.V."/>
        </authorList>
    </citation>
    <scope>NUCLEOTIDE SEQUENCE</scope>
    <source>
        <strain evidence="2">AH 44721</strain>
    </source>
</reference>
<gene>
    <name evidence="2" type="ORF">CPB84DRAFT_1476547</name>
</gene>
<dbReference type="Proteomes" id="UP000724874">
    <property type="component" value="Unassembled WGS sequence"/>
</dbReference>
<feature type="transmembrane region" description="Helical" evidence="1">
    <location>
        <begin position="52"/>
        <end position="72"/>
    </location>
</feature>
<keyword evidence="1" id="KW-1133">Transmembrane helix</keyword>
<keyword evidence="3" id="KW-1185">Reference proteome</keyword>
<keyword evidence="1" id="KW-0812">Transmembrane</keyword>
<evidence type="ECO:0000313" key="2">
    <source>
        <dbReference type="EMBL" id="KAF8887924.1"/>
    </source>
</evidence>
<name>A0A9P5TKN3_GYMJU</name>